<organism evidence="2 3">
    <name type="scientific">Ditylenchus destructor</name>
    <dbReference type="NCBI Taxonomy" id="166010"/>
    <lineage>
        <taxon>Eukaryota</taxon>
        <taxon>Metazoa</taxon>
        <taxon>Ecdysozoa</taxon>
        <taxon>Nematoda</taxon>
        <taxon>Chromadorea</taxon>
        <taxon>Rhabditida</taxon>
        <taxon>Tylenchina</taxon>
        <taxon>Tylenchomorpha</taxon>
        <taxon>Sphaerularioidea</taxon>
        <taxon>Anguinidae</taxon>
        <taxon>Anguininae</taxon>
        <taxon>Ditylenchus</taxon>
    </lineage>
</organism>
<dbReference type="GO" id="GO:0000175">
    <property type="term" value="F:3'-5'-RNA exonuclease activity"/>
    <property type="evidence" value="ECO:0007669"/>
    <property type="project" value="TreeGrafter"/>
</dbReference>
<dbReference type="EMBL" id="JAKKPZ010000038">
    <property type="protein sequence ID" value="KAI1707911.1"/>
    <property type="molecule type" value="Genomic_DNA"/>
</dbReference>
<evidence type="ECO:0000313" key="2">
    <source>
        <dbReference type="EMBL" id="KAI1707911.1"/>
    </source>
</evidence>
<dbReference type="GO" id="GO:0003723">
    <property type="term" value="F:RNA binding"/>
    <property type="evidence" value="ECO:0007669"/>
    <property type="project" value="InterPro"/>
</dbReference>
<dbReference type="PANTHER" id="PTHR23355">
    <property type="entry name" value="RIBONUCLEASE"/>
    <property type="match status" value="1"/>
</dbReference>
<comment type="caution">
    <text evidence="2">The sequence shown here is derived from an EMBL/GenBank/DDBJ whole genome shotgun (WGS) entry which is preliminary data.</text>
</comment>
<dbReference type="GO" id="GO:0006402">
    <property type="term" value="P:mRNA catabolic process"/>
    <property type="evidence" value="ECO:0007669"/>
    <property type="project" value="TreeGrafter"/>
</dbReference>
<dbReference type="Gene3D" id="2.40.50.700">
    <property type="match status" value="1"/>
</dbReference>
<dbReference type="GO" id="GO:0000932">
    <property type="term" value="C:P-body"/>
    <property type="evidence" value="ECO:0007669"/>
    <property type="project" value="TreeGrafter"/>
</dbReference>
<dbReference type="Pfam" id="PF17877">
    <property type="entry name" value="Dis3l2_C_term"/>
    <property type="match status" value="1"/>
</dbReference>
<sequence length="614" mass="69416">MTIKKEDVPKEFLERPADFEKYLFVAELQDGWSESSKFGQGKLLKSIGNFGDITAETEGLLIVNNIDTNECPKKVLKSSLPFKIRAATGWAIDPKEFEYRRDFRSETVFTIDPLTARDLDDALHIKRSILDDGTSCWEVGVHIADVSYFVREKTELDKWASERATSVYLVHKVIPMLPGILCEELCSLNPGIERLTFSVVWQMDDDGNILNEWFGRSVIKSCVKLAYEHAQEIIDNEGVPSTSENLIGFPQILCGKTSSEVHEAVLRLNAIARKLRAKRVDVGALRLDSYKLKFSLAPDTGLPCGISLDMRSEANFLVEEYMLQANMSVAKKIHSAFPDIAMLRRHPPPKPTVLAEMGIRWEKLSLKVDPTSAKSIAESMLPYEADPDLKCTVLPVFKQMLLRCMQLAVYFCTSVVSEEEFRHYALSVQYYTHFTSPIRRYPDIIVHRLLAAALGYITKPDYTPEQIQVIADRCNDAKSAAKTVSEGSADIFFGAFIKAVSSFETLGIVTFICEFAFDVLLLKYGITRRVSLKKLDYVKRSQYSKAESSLTLFFQDPANSEELKQELTPLTIVRVVLTPCDDSTRYVATIRPVPDSKKITYADVRHEFEAFSYN</sequence>
<dbReference type="PANTHER" id="PTHR23355:SF9">
    <property type="entry name" value="DIS3-LIKE EXONUCLEASE 2"/>
    <property type="match status" value="1"/>
</dbReference>
<dbReference type="InterPro" id="IPR022966">
    <property type="entry name" value="RNase_II/R_CS"/>
</dbReference>
<keyword evidence="3" id="KW-1185">Reference proteome</keyword>
<dbReference type="SMART" id="SM00955">
    <property type="entry name" value="RNB"/>
    <property type="match status" value="1"/>
</dbReference>
<dbReference type="InterPro" id="IPR001900">
    <property type="entry name" value="RNase_II/R"/>
</dbReference>
<dbReference type="InterPro" id="IPR041093">
    <property type="entry name" value="Dis3l2-like_C"/>
</dbReference>
<name>A0AAD4N0W7_9BILA</name>
<dbReference type="SUPFAM" id="SSF50249">
    <property type="entry name" value="Nucleic acid-binding proteins"/>
    <property type="match status" value="1"/>
</dbReference>
<dbReference type="Gene3D" id="2.40.50.140">
    <property type="entry name" value="Nucleic acid-binding proteins"/>
    <property type="match status" value="1"/>
</dbReference>
<accession>A0AAD4N0W7</accession>
<feature type="domain" description="RNB" evidence="1">
    <location>
        <begin position="100"/>
        <end position="456"/>
    </location>
</feature>
<dbReference type="Pfam" id="PF00773">
    <property type="entry name" value="RNB"/>
    <property type="match status" value="1"/>
</dbReference>
<reference evidence="2" key="1">
    <citation type="submission" date="2022-01" db="EMBL/GenBank/DDBJ databases">
        <title>Genome Sequence Resource for Two Populations of Ditylenchus destructor, the Migratory Endoparasitic Phytonematode.</title>
        <authorList>
            <person name="Zhang H."/>
            <person name="Lin R."/>
            <person name="Xie B."/>
        </authorList>
    </citation>
    <scope>NUCLEOTIDE SEQUENCE</scope>
    <source>
        <strain evidence="2">BazhouSP</strain>
    </source>
</reference>
<evidence type="ECO:0000313" key="3">
    <source>
        <dbReference type="Proteomes" id="UP001201812"/>
    </source>
</evidence>
<dbReference type="GO" id="GO:0010587">
    <property type="term" value="P:miRNA catabolic process"/>
    <property type="evidence" value="ECO:0007669"/>
    <property type="project" value="TreeGrafter"/>
</dbReference>
<dbReference type="InterPro" id="IPR050180">
    <property type="entry name" value="RNR_Ribonuclease"/>
</dbReference>
<dbReference type="Proteomes" id="UP001201812">
    <property type="component" value="Unassembled WGS sequence"/>
</dbReference>
<dbReference type="AlphaFoldDB" id="A0AAD4N0W7"/>
<dbReference type="Pfam" id="PF17849">
    <property type="entry name" value="OB_Dis3"/>
    <property type="match status" value="1"/>
</dbReference>
<proteinExistence type="predicted"/>
<dbReference type="InterPro" id="IPR012340">
    <property type="entry name" value="NA-bd_OB-fold"/>
</dbReference>
<dbReference type="InterPro" id="IPR041505">
    <property type="entry name" value="Dis3_CSD2"/>
</dbReference>
<protein>
    <submittedName>
        <fullName evidence="2">RNB domain-containing protein</fullName>
    </submittedName>
</protein>
<dbReference type="PROSITE" id="PS01175">
    <property type="entry name" value="RIBONUCLEASE_II"/>
    <property type="match status" value="1"/>
</dbReference>
<gene>
    <name evidence="2" type="ORF">DdX_12141</name>
</gene>
<evidence type="ECO:0000259" key="1">
    <source>
        <dbReference type="SMART" id="SM00955"/>
    </source>
</evidence>